<organism evidence="2 3">
    <name type="scientific">Dendrobium thyrsiflorum</name>
    <name type="common">Pinecone-like raceme dendrobium</name>
    <name type="synonym">Orchid</name>
    <dbReference type="NCBI Taxonomy" id="117978"/>
    <lineage>
        <taxon>Eukaryota</taxon>
        <taxon>Viridiplantae</taxon>
        <taxon>Streptophyta</taxon>
        <taxon>Embryophyta</taxon>
        <taxon>Tracheophyta</taxon>
        <taxon>Spermatophyta</taxon>
        <taxon>Magnoliopsida</taxon>
        <taxon>Liliopsida</taxon>
        <taxon>Asparagales</taxon>
        <taxon>Orchidaceae</taxon>
        <taxon>Epidendroideae</taxon>
        <taxon>Malaxideae</taxon>
        <taxon>Dendrobiinae</taxon>
        <taxon>Dendrobium</taxon>
    </lineage>
</organism>
<gene>
    <name evidence="2" type="ORF">M5K25_006927</name>
</gene>
<dbReference type="Proteomes" id="UP001552299">
    <property type="component" value="Unassembled WGS sequence"/>
</dbReference>
<protein>
    <submittedName>
        <fullName evidence="2">Uncharacterized protein</fullName>
    </submittedName>
</protein>
<keyword evidence="3" id="KW-1185">Reference proteome</keyword>
<reference evidence="2 3" key="1">
    <citation type="journal article" date="2024" name="Plant Biotechnol. J.">
        <title>Dendrobium thyrsiflorum genome and its molecular insights into genes involved in important horticultural traits.</title>
        <authorList>
            <person name="Chen B."/>
            <person name="Wang J.Y."/>
            <person name="Zheng P.J."/>
            <person name="Li K.L."/>
            <person name="Liang Y.M."/>
            <person name="Chen X.F."/>
            <person name="Zhang C."/>
            <person name="Zhao X."/>
            <person name="He X."/>
            <person name="Zhang G.Q."/>
            <person name="Liu Z.J."/>
            <person name="Xu Q."/>
        </authorList>
    </citation>
    <scope>NUCLEOTIDE SEQUENCE [LARGE SCALE GENOMIC DNA]</scope>
    <source>
        <strain evidence="2">GZMU011</strain>
    </source>
</reference>
<feature type="region of interest" description="Disordered" evidence="1">
    <location>
        <begin position="1"/>
        <end position="112"/>
    </location>
</feature>
<feature type="compositionally biased region" description="Polar residues" evidence="1">
    <location>
        <begin position="1"/>
        <end position="14"/>
    </location>
</feature>
<evidence type="ECO:0000313" key="2">
    <source>
        <dbReference type="EMBL" id="KAL0922897.1"/>
    </source>
</evidence>
<name>A0ABD0VK23_DENTH</name>
<feature type="compositionally biased region" description="Basic and acidic residues" evidence="1">
    <location>
        <begin position="52"/>
        <end position="73"/>
    </location>
</feature>
<sequence>MVQSLHLLQSNKVGQQRRKRRSDSSNLYPPAKPRSRTATRELKEPSWTTTTEPHKRLEQSLRLLRSKEVEGQRRNQISDLCDLPPSMKQRSRTSTGSEEVGQHEGAEEVTLY</sequence>
<comment type="caution">
    <text evidence="2">The sequence shown here is derived from an EMBL/GenBank/DDBJ whole genome shotgun (WGS) entry which is preliminary data.</text>
</comment>
<dbReference type="EMBL" id="JANQDX010000006">
    <property type="protein sequence ID" value="KAL0922897.1"/>
    <property type="molecule type" value="Genomic_DNA"/>
</dbReference>
<evidence type="ECO:0000313" key="3">
    <source>
        <dbReference type="Proteomes" id="UP001552299"/>
    </source>
</evidence>
<accession>A0ABD0VK23</accession>
<evidence type="ECO:0000256" key="1">
    <source>
        <dbReference type="SAM" id="MobiDB-lite"/>
    </source>
</evidence>
<proteinExistence type="predicted"/>
<dbReference type="AlphaFoldDB" id="A0ABD0VK23"/>